<evidence type="ECO:0000313" key="4">
    <source>
        <dbReference type="Proteomes" id="UP000318080"/>
    </source>
</evidence>
<accession>A0A540RAT9</accession>
<evidence type="ECO:0000259" key="2">
    <source>
        <dbReference type="Pfam" id="PF03795"/>
    </source>
</evidence>
<keyword evidence="4" id="KW-1185">Reference proteome</keyword>
<name>A0A540RAT9_9CORY</name>
<organism evidence="3 4">
    <name type="scientific">Corynebacterium phoceense</name>
    <dbReference type="NCBI Taxonomy" id="1686286"/>
    <lineage>
        <taxon>Bacteria</taxon>
        <taxon>Bacillati</taxon>
        <taxon>Actinomycetota</taxon>
        <taxon>Actinomycetes</taxon>
        <taxon>Mycobacteriales</taxon>
        <taxon>Corynebacteriaceae</taxon>
        <taxon>Corynebacterium</taxon>
    </lineage>
</organism>
<dbReference type="RefSeq" id="WP_066486632.1">
    <property type="nucleotide sequence ID" value="NZ_JADPQA010000003.1"/>
</dbReference>
<dbReference type="Gene3D" id="3.30.70.1060">
    <property type="entry name" value="Dimeric alpha+beta barrel"/>
    <property type="match status" value="1"/>
</dbReference>
<gene>
    <name evidence="3" type="ORF">EJK80_00040</name>
</gene>
<dbReference type="SUPFAM" id="SSF54909">
    <property type="entry name" value="Dimeric alpha+beta barrel"/>
    <property type="match status" value="1"/>
</dbReference>
<dbReference type="Proteomes" id="UP000318080">
    <property type="component" value="Unassembled WGS sequence"/>
</dbReference>
<reference evidence="3 4" key="1">
    <citation type="submission" date="2019-06" db="EMBL/GenBank/DDBJ databases">
        <title>Draft genome of C. phoceense Strain 272.</title>
        <authorList>
            <person name="Pacheco L.G.C."/>
            <person name="Barberis C.M."/>
            <person name="Almuzara M.N."/>
            <person name="Traglia G.M."/>
            <person name="Santos C.S."/>
            <person name="Rocha D.J.P.G."/>
            <person name="Aguiar E.R.G.R."/>
            <person name="Vay C.A."/>
        </authorList>
    </citation>
    <scope>NUCLEOTIDE SEQUENCE [LARGE SCALE GENOMIC DNA]</scope>
    <source>
        <strain evidence="3 4">272</strain>
    </source>
</reference>
<comment type="similarity">
    <text evidence="1">Belongs to the YciI family.</text>
</comment>
<dbReference type="Pfam" id="PF03795">
    <property type="entry name" value="YCII"/>
    <property type="match status" value="1"/>
</dbReference>
<evidence type="ECO:0000313" key="3">
    <source>
        <dbReference type="EMBL" id="TQE44524.1"/>
    </source>
</evidence>
<dbReference type="GeneID" id="79853264"/>
<sequence length="98" mass="11073">MKYFAFIYDYNPNDPRLADVRPKHRDFINDLKAQGHILGSGPFTDSKGGALIVTQYEDENTTVAQAIELMDGDPFHTEGIVTARAVREWNPVINSFED</sequence>
<comment type="caution">
    <text evidence="3">The sequence shown here is derived from an EMBL/GenBank/DDBJ whole genome shotgun (WGS) entry which is preliminary data.</text>
</comment>
<dbReference type="InterPro" id="IPR005545">
    <property type="entry name" value="YCII"/>
</dbReference>
<evidence type="ECO:0000256" key="1">
    <source>
        <dbReference type="ARBA" id="ARBA00007689"/>
    </source>
</evidence>
<dbReference type="AlphaFoldDB" id="A0A540RAT9"/>
<proteinExistence type="inferred from homology"/>
<dbReference type="EMBL" id="VHIR01000001">
    <property type="protein sequence ID" value="TQE44524.1"/>
    <property type="molecule type" value="Genomic_DNA"/>
</dbReference>
<dbReference type="InterPro" id="IPR011008">
    <property type="entry name" value="Dimeric_a/b-barrel"/>
</dbReference>
<dbReference type="STRING" id="1686286.GCA_900092335_02090"/>
<feature type="domain" description="YCII-related" evidence="2">
    <location>
        <begin position="1"/>
        <end position="90"/>
    </location>
</feature>
<protein>
    <submittedName>
        <fullName evidence="3">YciI family protein</fullName>
    </submittedName>
</protein>